<dbReference type="PANTHER" id="PTHR30047">
    <property type="entry name" value="HIGH-AFFINITY CHOLINE TRANSPORT PROTEIN-RELATED"/>
    <property type="match status" value="1"/>
</dbReference>
<feature type="transmembrane region" description="Helical" evidence="8">
    <location>
        <begin position="233"/>
        <end position="253"/>
    </location>
</feature>
<feature type="transmembrane region" description="Helical" evidence="8">
    <location>
        <begin position="352"/>
        <end position="370"/>
    </location>
</feature>
<proteinExistence type="inferred from homology"/>
<evidence type="ECO:0000256" key="4">
    <source>
        <dbReference type="ARBA" id="ARBA00022475"/>
    </source>
</evidence>
<dbReference type="PANTHER" id="PTHR30047:SF7">
    <property type="entry name" value="HIGH-AFFINITY CHOLINE TRANSPORT PROTEIN"/>
    <property type="match status" value="1"/>
</dbReference>
<feature type="transmembrane region" description="Helical" evidence="8">
    <location>
        <begin position="478"/>
        <end position="499"/>
    </location>
</feature>
<keyword evidence="10" id="KW-1185">Reference proteome</keyword>
<dbReference type="InterPro" id="IPR018093">
    <property type="entry name" value="BCCT_CS"/>
</dbReference>
<dbReference type="PROSITE" id="PS01303">
    <property type="entry name" value="BCCT"/>
    <property type="match status" value="1"/>
</dbReference>
<evidence type="ECO:0000256" key="1">
    <source>
        <dbReference type="ARBA" id="ARBA00004651"/>
    </source>
</evidence>
<protein>
    <submittedName>
        <fullName evidence="9">BCCT family transporter</fullName>
    </submittedName>
</protein>
<organism evidence="9 10">
    <name type="scientific">Vogesella fluminis</name>
    <dbReference type="NCBI Taxonomy" id="1069161"/>
    <lineage>
        <taxon>Bacteria</taxon>
        <taxon>Pseudomonadati</taxon>
        <taxon>Pseudomonadota</taxon>
        <taxon>Betaproteobacteria</taxon>
        <taxon>Neisseriales</taxon>
        <taxon>Chromobacteriaceae</taxon>
        <taxon>Vogesella</taxon>
    </lineage>
</organism>
<name>A0ABQ3H9G6_9NEIS</name>
<accession>A0ABQ3H9G6</accession>
<feature type="transmembrane region" description="Helical" evidence="8">
    <location>
        <begin position="450"/>
        <end position="472"/>
    </location>
</feature>
<evidence type="ECO:0000256" key="2">
    <source>
        <dbReference type="ARBA" id="ARBA00005658"/>
    </source>
</evidence>
<evidence type="ECO:0000256" key="8">
    <source>
        <dbReference type="SAM" id="Phobius"/>
    </source>
</evidence>
<dbReference type="Pfam" id="PF02028">
    <property type="entry name" value="BCCT"/>
    <property type="match status" value="1"/>
</dbReference>
<dbReference type="EMBL" id="BMYP01000020">
    <property type="protein sequence ID" value="GHD77477.1"/>
    <property type="molecule type" value="Genomic_DNA"/>
</dbReference>
<feature type="transmembrane region" description="Helical" evidence="8">
    <location>
        <begin position="318"/>
        <end position="340"/>
    </location>
</feature>
<feature type="transmembrane region" description="Helical" evidence="8">
    <location>
        <begin position="89"/>
        <end position="113"/>
    </location>
</feature>
<dbReference type="Proteomes" id="UP000662678">
    <property type="component" value="Unassembled WGS sequence"/>
</dbReference>
<feature type="transmembrane region" description="Helical" evidence="8">
    <location>
        <begin position="414"/>
        <end position="438"/>
    </location>
</feature>
<feature type="transmembrane region" description="Helical" evidence="8">
    <location>
        <begin position="12"/>
        <end position="33"/>
    </location>
</feature>
<keyword evidence="4" id="KW-1003">Cell membrane</keyword>
<feature type="transmembrane region" description="Helical" evidence="8">
    <location>
        <begin position="192"/>
        <end position="213"/>
    </location>
</feature>
<evidence type="ECO:0000256" key="3">
    <source>
        <dbReference type="ARBA" id="ARBA00022448"/>
    </source>
</evidence>
<keyword evidence="3" id="KW-0813">Transport</keyword>
<comment type="caution">
    <text evidence="9">The sequence shown here is derived from an EMBL/GenBank/DDBJ whole genome shotgun (WGS) entry which is preliminary data.</text>
</comment>
<reference evidence="10" key="1">
    <citation type="journal article" date="2019" name="Int. J. Syst. Evol. Microbiol.">
        <title>The Global Catalogue of Microorganisms (GCM) 10K type strain sequencing project: providing services to taxonomists for standard genome sequencing and annotation.</title>
        <authorList>
            <consortium name="The Broad Institute Genomics Platform"/>
            <consortium name="The Broad Institute Genome Sequencing Center for Infectious Disease"/>
            <person name="Wu L."/>
            <person name="Ma J."/>
        </authorList>
    </citation>
    <scope>NUCLEOTIDE SEQUENCE [LARGE SCALE GENOMIC DNA]</scope>
    <source>
        <strain evidence="10">KCTC 23713</strain>
    </source>
</reference>
<evidence type="ECO:0000256" key="7">
    <source>
        <dbReference type="ARBA" id="ARBA00023136"/>
    </source>
</evidence>
<evidence type="ECO:0000313" key="10">
    <source>
        <dbReference type="Proteomes" id="UP000662678"/>
    </source>
</evidence>
<comment type="similarity">
    <text evidence="2">Belongs to the BCCT transporter (TC 2.A.15) family.</text>
</comment>
<comment type="subcellular location">
    <subcellularLocation>
        <location evidence="1">Cell membrane</location>
        <topology evidence="1">Multi-pass membrane protein</topology>
    </subcellularLocation>
</comment>
<keyword evidence="5 8" id="KW-0812">Transmembrane</keyword>
<evidence type="ECO:0000256" key="6">
    <source>
        <dbReference type="ARBA" id="ARBA00022989"/>
    </source>
</evidence>
<sequence length="670" mass="72419">MDNAVSSRDTTLAWPVFIPGLLLICSLLAWSVLLPGSAEHTFLQAQQWVIHNFGWFYILAVAIFLLLLLAIAVSRYGDIRLGPDEARPAFSFASWLAMLFAAGMGIGLMYFGVGEPMLHFLTPPTAAGTPAAAVQVAMLTTFQHWGLHAWAIYAVVGLALAYFGFRYQLPLTIRSGLYPLLGERINGPLGHAVDVFALVGTVFGIATTLGYGVLQISAGLATLTGWETDTLSFQLGLIAVVMLLAGLSVASGLDKGVRRLSELNLVLAGLLLLFVLATGPTLYLLNAFSENIGHYLSSVVSLTFRTFSYSDSDMQGWFGGWTLLYWAWWISWSPFVGMFIARISRGRTIREFIIGVLLVPSLFNLLWMTVFGNSAIWLDSHVAAGALGASAGNVDALLFRFFDYLPYPQLTSGVAVLLVAVFFVTSADSGALVLNAIASRGAAQSPLWQRGFWVALLGLTAAVLLAAGGLQALQAMTLISALPFAAIMLLLCCGLLRGLRADRHHAMQALAPATSFWSGHHWRQRLAVMLNQPQAAEVQQFIDETVQPALQAVAAELATRGVAAQVIRDAASGALQLSIPQPALRDFVYGVRCAGQATPAFVLRDVALPAGQRPHSYQAMTFFVDGREGYSIEYLQQQEVIADVLKQYQRYLVLLHDAQARLLSAAPAHG</sequence>
<dbReference type="InterPro" id="IPR000060">
    <property type="entry name" value="BCCT_transptr"/>
</dbReference>
<feature type="transmembrane region" description="Helical" evidence="8">
    <location>
        <begin position="147"/>
        <end position="165"/>
    </location>
</feature>
<feature type="transmembrane region" description="Helical" evidence="8">
    <location>
        <begin position="265"/>
        <end position="285"/>
    </location>
</feature>
<dbReference type="NCBIfam" id="TIGR00842">
    <property type="entry name" value="bcct"/>
    <property type="match status" value="1"/>
</dbReference>
<feature type="transmembrane region" description="Helical" evidence="8">
    <location>
        <begin position="53"/>
        <end position="77"/>
    </location>
</feature>
<keyword evidence="7 8" id="KW-0472">Membrane</keyword>
<evidence type="ECO:0000313" key="9">
    <source>
        <dbReference type="EMBL" id="GHD77477.1"/>
    </source>
</evidence>
<evidence type="ECO:0000256" key="5">
    <source>
        <dbReference type="ARBA" id="ARBA00022692"/>
    </source>
</evidence>
<dbReference type="RefSeq" id="WP_189353336.1">
    <property type="nucleotide sequence ID" value="NZ_BMYP01000020.1"/>
</dbReference>
<gene>
    <name evidence="9" type="ORF">GCM10011419_18240</name>
</gene>
<keyword evidence="6 8" id="KW-1133">Transmembrane helix</keyword>